<dbReference type="EMBL" id="CM039434">
    <property type="protein sequence ID" value="KAI4322330.1"/>
    <property type="molecule type" value="Genomic_DNA"/>
</dbReference>
<reference evidence="1 2" key="1">
    <citation type="journal article" date="2022" name="DNA Res.">
        <title>Chromosomal-level genome assembly of the orchid tree Bauhinia variegata (Leguminosae; Cercidoideae) supports the allotetraploid origin hypothesis of Bauhinia.</title>
        <authorList>
            <person name="Zhong Y."/>
            <person name="Chen Y."/>
            <person name="Zheng D."/>
            <person name="Pang J."/>
            <person name="Liu Y."/>
            <person name="Luo S."/>
            <person name="Meng S."/>
            <person name="Qian L."/>
            <person name="Wei D."/>
            <person name="Dai S."/>
            <person name="Zhou R."/>
        </authorList>
    </citation>
    <scope>NUCLEOTIDE SEQUENCE [LARGE SCALE GENOMIC DNA]</scope>
    <source>
        <strain evidence="1">BV-YZ2020</strain>
    </source>
</reference>
<comment type="caution">
    <text evidence="1">The sequence shown here is derived from an EMBL/GenBank/DDBJ whole genome shotgun (WGS) entry which is preliminary data.</text>
</comment>
<dbReference type="Proteomes" id="UP000828941">
    <property type="component" value="Chromosome 9"/>
</dbReference>
<accession>A0ACB9MDY5</accession>
<evidence type="ECO:0000313" key="2">
    <source>
        <dbReference type="Proteomes" id="UP000828941"/>
    </source>
</evidence>
<proteinExistence type="predicted"/>
<evidence type="ECO:0000313" key="1">
    <source>
        <dbReference type="EMBL" id="KAI4322330.1"/>
    </source>
</evidence>
<name>A0ACB9MDY5_BAUVA</name>
<keyword evidence="2" id="KW-1185">Reference proteome</keyword>
<gene>
    <name evidence="1" type="ORF">L6164_022035</name>
</gene>
<organism evidence="1 2">
    <name type="scientific">Bauhinia variegata</name>
    <name type="common">Purple orchid tree</name>
    <name type="synonym">Phanera variegata</name>
    <dbReference type="NCBI Taxonomy" id="167791"/>
    <lineage>
        <taxon>Eukaryota</taxon>
        <taxon>Viridiplantae</taxon>
        <taxon>Streptophyta</taxon>
        <taxon>Embryophyta</taxon>
        <taxon>Tracheophyta</taxon>
        <taxon>Spermatophyta</taxon>
        <taxon>Magnoliopsida</taxon>
        <taxon>eudicotyledons</taxon>
        <taxon>Gunneridae</taxon>
        <taxon>Pentapetalae</taxon>
        <taxon>rosids</taxon>
        <taxon>fabids</taxon>
        <taxon>Fabales</taxon>
        <taxon>Fabaceae</taxon>
        <taxon>Cercidoideae</taxon>
        <taxon>Cercideae</taxon>
        <taxon>Bauhiniinae</taxon>
        <taxon>Bauhinia</taxon>
    </lineage>
</organism>
<sequence length="370" mass="39489">MEMEACTVTGTGTGTHEFVGSSPNISDATHILIKGKRTKRQRPLSPSPNSAVNVAVPLPTNTVITSSSSSASEDACATRDVSGGGGGDCGSFSSTTATYESTEEEEDMANCLILLAQGDAGAPRLHKFHQIQAQADNNKTEQKGSSRIRFGEMATVSATASSKMVFDIYECKTCNRTFSSFQALGGHRASHKKPKVSSPSSSSPDEKKQPSPPALALPQPQPQPQPDYDFEEAVAHIKTWPPHQISLQLPSNRSGFNTSLNLNNKAAKLHECSICGSEFTSGQALGGHMRRHRASTRTSSDQVAASVGPAEEATCHTSPAVNVRVKPRNILSLDLNLPAPEDDLRESKFQFVPTQKAMVLSAPALVDCHY</sequence>
<protein>
    <submittedName>
        <fullName evidence="1">Uncharacterized protein</fullName>
    </submittedName>
</protein>